<dbReference type="InterPro" id="IPR007395">
    <property type="entry name" value="Zn_peptidase_2"/>
</dbReference>
<organism evidence="2 3">
    <name type="scientific">Tautonia sociabilis</name>
    <dbReference type="NCBI Taxonomy" id="2080755"/>
    <lineage>
        <taxon>Bacteria</taxon>
        <taxon>Pseudomonadati</taxon>
        <taxon>Planctomycetota</taxon>
        <taxon>Planctomycetia</taxon>
        <taxon>Isosphaerales</taxon>
        <taxon>Isosphaeraceae</taxon>
        <taxon>Tautonia</taxon>
    </lineage>
</organism>
<name>A0A432MCJ6_9BACT</name>
<accession>A0A432MCJ6</accession>
<dbReference type="PANTHER" id="PTHR36434:SF1">
    <property type="entry name" value="MEMBRANE PROTEASE YUGP-RELATED"/>
    <property type="match status" value="1"/>
</dbReference>
<dbReference type="Pfam" id="PF04298">
    <property type="entry name" value="Zn_peptidase_2"/>
    <property type="match status" value="1"/>
</dbReference>
<evidence type="ECO:0000256" key="1">
    <source>
        <dbReference type="SAM" id="Phobius"/>
    </source>
</evidence>
<evidence type="ECO:0000313" key="2">
    <source>
        <dbReference type="EMBL" id="RUL81921.1"/>
    </source>
</evidence>
<evidence type="ECO:0000313" key="3">
    <source>
        <dbReference type="Proteomes" id="UP000280296"/>
    </source>
</evidence>
<dbReference type="OrthoDB" id="9784298at2"/>
<reference evidence="2 3" key="2">
    <citation type="submission" date="2019-01" db="EMBL/GenBank/DDBJ databases">
        <title>Tautonia sociabilis, a novel thermotolerant planctomycete of Isosphaeraceae family, isolated from a 4000 m deep subterranean habitat.</title>
        <authorList>
            <person name="Kovaleva O.L."/>
            <person name="Elcheninov A.G."/>
            <person name="Van Heerden E."/>
            <person name="Toshchakov S.V."/>
            <person name="Novikov A."/>
            <person name="Bonch-Osmolovskaya E.A."/>
            <person name="Kublanov I.V."/>
        </authorList>
    </citation>
    <scope>NUCLEOTIDE SEQUENCE [LARGE SCALE GENOMIC DNA]</scope>
    <source>
        <strain evidence="2 3">GM2012</strain>
    </source>
</reference>
<feature type="transmembrane region" description="Helical" evidence="1">
    <location>
        <begin position="203"/>
        <end position="222"/>
    </location>
</feature>
<dbReference type="RefSeq" id="WP_126728042.1">
    <property type="nucleotide sequence ID" value="NZ_RYZH01000080.1"/>
</dbReference>
<reference evidence="2 3" key="1">
    <citation type="submission" date="2018-12" db="EMBL/GenBank/DDBJ databases">
        <authorList>
            <person name="Toschakov S.V."/>
        </authorList>
    </citation>
    <scope>NUCLEOTIDE SEQUENCE [LARGE SCALE GENOMIC DNA]</scope>
    <source>
        <strain evidence="2 3">GM2012</strain>
    </source>
</reference>
<sequence>MFFGIDPVYFVFLAPAMLLAAWAQMRVQSAYAEGSRYRASSGVTGAQAAAEVMRSEGLTRIAIEPVEGYLSDHYDPRHKVLRLSPGVYGERSLAALGIAAHEAGHALQDAHGYTPLTVRNLLVPVAGFGSSVAWIVIFAGFLMSWTGLVIAGIALFSGVVLFQLVNLPVEFDASRRARAHLLSTGLITPDEEPVVANVLNAAAWTYVAATLSSVLTLLYFLFRSGLLGNNRD</sequence>
<dbReference type="AlphaFoldDB" id="A0A432MCJ6"/>
<keyword evidence="3" id="KW-1185">Reference proteome</keyword>
<dbReference type="EMBL" id="RYZH01000080">
    <property type="protein sequence ID" value="RUL81921.1"/>
    <property type="molecule type" value="Genomic_DNA"/>
</dbReference>
<feature type="transmembrane region" description="Helical" evidence="1">
    <location>
        <begin position="121"/>
        <end position="141"/>
    </location>
</feature>
<protein>
    <submittedName>
        <fullName evidence="2">Zinc metallopeptidase</fullName>
    </submittedName>
</protein>
<gene>
    <name evidence="2" type="ORF">TsocGM_24235</name>
</gene>
<proteinExistence type="predicted"/>
<keyword evidence="1" id="KW-0812">Transmembrane</keyword>
<keyword evidence="1" id="KW-0472">Membrane</keyword>
<dbReference type="PANTHER" id="PTHR36434">
    <property type="entry name" value="MEMBRANE PROTEASE YUGP-RELATED"/>
    <property type="match status" value="1"/>
</dbReference>
<keyword evidence="1" id="KW-1133">Transmembrane helix</keyword>
<comment type="caution">
    <text evidence="2">The sequence shown here is derived from an EMBL/GenBank/DDBJ whole genome shotgun (WGS) entry which is preliminary data.</text>
</comment>
<feature type="transmembrane region" description="Helical" evidence="1">
    <location>
        <begin position="148"/>
        <end position="165"/>
    </location>
</feature>
<dbReference type="Proteomes" id="UP000280296">
    <property type="component" value="Unassembled WGS sequence"/>
</dbReference>